<comment type="caution">
    <text evidence="1">The sequence shown here is derived from an EMBL/GenBank/DDBJ whole genome shotgun (WGS) entry which is preliminary data.</text>
</comment>
<evidence type="ECO:0000313" key="1">
    <source>
        <dbReference type="EMBL" id="NML64433.1"/>
    </source>
</evidence>
<reference evidence="1 2" key="1">
    <citation type="submission" date="2020-04" db="EMBL/GenBank/DDBJ databases">
        <title>Hymenobacter polaris sp. nov., isolated from Arctic soil.</title>
        <authorList>
            <person name="Dahal R.H."/>
        </authorList>
    </citation>
    <scope>NUCLEOTIDE SEQUENCE [LARGE SCALE GENOMIC DNA]</scope>
    <source>
        <strain evidence="1 2">RP-2-7</strain>
    </source>
</reference>
<accession>A0A7Y0ABT9</accession>
<sequence>MARTKPFFRHVQHVTGIMARAPESERYPYHDWRECPIGRSVKKSGDWQYYLGRPGEERARCSYCVKLAAEATATTS</sequence>
<protein>
    <submittedName>
        <fullName evidence="1">Uncharacterized protein</fullName>
    </submittedName>
</protein>
<dbReference type="AlphaFoldDB" id="A0A7Y0ABT9"/>
<evidence type="ECO:0000313" key="2">
    <source>
        <dbReference type="Proteomes" id="UP000559626"/>
    </source>
</evidence>
<gene>
    <name evidence="1" type="ORF">HHL22_04365</name>
</gene>
<proteinExistence type="predicted"/>
<dbReference type="RefSeq" id="WP_169529732.1">
    <property type="nucleotide sequence ID" value="NZ_JABBGH010000001.1"/>
</dbReference>
<name>A0A7Y0ABT9_9BACT</name>
<dbReference type="Proteomes" id="UP000559626">
    <property type="component" value="Unassembled WGS sequence"/>
</dbReference>
<organism evidence="1 2">
    <name type="scientific">Hymenobacter polaris</name>
    <dbReference type="NCBI Taxonomy" id="2682546"/>
    <lineage>
        <taxon>Bacteria</taxon>
        <taxon>Pseudomonadati</taxon>
        <taxon>Bacteroidota</taxon>
        <taxon>Cytophagia</taxon>
        <taxon>Cytophagales</taxon>
        <taxon>Hymenobacteraceae</taxon>
        <taxon>Hymenobacter</taxon>
    </lineage>
</organism>
<keyword evidence="2" id="KW-1185">Reference proteome</keyword>
<dbReference type="EMBL" id="JABBGH010000001">
    <property type="protein sequence ID" value="NML64433.1"/>
    <property type="molecule type" value="Genomic_DNA"/>
</dbReference>